<evidence type="ECO:0000256" key="7">
    <source>
        <dbReference type="ARBA" id="ARBA00022786"/>
    </source>
</evidence>
<dbReference type="OrthoDB" id="1431934at2759"/>
<dbReference type="GO" id="GO:0016567">
    <property type="term" value="P:protein ubiquitination"/>
    <property type="evidence" value="ECO:0007669"/>
    <property type="project" value="InterPro"/>
</dbReference>
<evidence type="ECO:0000256" key="3">
    <source>
        <dbReference type="ARBA" id="ARBA00022679"/>
    </source>
</evidence>
<keyword evidence="3" id="KW-0808">Transferase</keyword>
<evidence type="ECO:0000256" key="1">
    <source>
        <dbReference type="ARBA" id="ARBA00001798"/>
    </source>
</evidence>
<feature type="domain" description="RING-type" evidence="10">
    <location>
        <begin position="17"/>
        <end position="253"/>
    </location>
</feature>
<dbReference type="EMBL" id="CBTN010000027">
    <property type="protein sequence ID" value="CDH55083.1"/>
    <property type="molecule type" value="Genomic_DNA"/>
</dbReference>
<feature type="region of interest" description="Disordered" evidence="9">
    <location>
        <begin position="166"/>
        <end position="193"/>
    </location>
</feature>
<dbReference type="Gene3D" id="1.20.120.1750">
    <property type="match status" value="1"/>
</dbReference>
<dbReference type="GO" id="GO:0008270">
    <property type="term" value="F:zinc ion binding"/>
    <property type="evidence" value="ECO:0007669"/>
    <property type="project" value="UniProtKB-KW"/>
</dbReference>
<name>A0A068RY72_9FUNG</name>
<dbReference type="PROSITE" id="PS51873">
    <property type="entry name" value="TRIAD"/>
    <property type="match status" value="1"/>
</dbReference>
<keyword evidence="7" id="KW-0833">Ubl conjugation pathway</keyword>
<evidence type="ECO:0000256" key="4">
    <source>
        <dbReference type="ARBA" id="ARBA00022723"/>
    </source>
</evidence>
<comment type="catalytic activity">
    <reaction evidence="1">
        <text>[E2 ubiquitin-conjugating enzyme]-S-ubiquitinyl-L-cysteine + [acceptor protein]-L-lysine = [E2 ubiquitin-conjugating enzyme]-L-cysteine + [acceptor protein]-N(6)-ubiquitinyl-L-lysine.</text>
        <dbReference type="EC" id="2.3.2.31"/>
    </reaction>
</comment>
<dbReference type="InterPro" id="IPR002867">
    <property type="entry name" value="IBR_dom"/>
</dbReference>
<dbReference type="STRING" id="1263082.A0A068RY72"/>
<evidence type="ECO:0000259" key="10">
    <source>
        <dbReference type="PROSITE" id="PS51873"/>
    </source>
</evidence>
<proteinExistence type="predicted"/>
<keyword evidence="5" id="KW-0677">Repeat</keyword>
<organism evidence="11 12">
    <name type="scientific">Lichtheimia corymbifera JMRC:FSU:9682</name>
    <dbReference type="NCBI Taxonomy" id="1263082"/>
    <lineage>
        <taxon>Eukaryota</taxon>
        <taxon>Fungi</taxon>
        <taxon>Fungi incertae sedis</taxon>
        <taxon>Mucoromycota</taxon>
        <taxon>Mucoromycotina</taxon>
        <taxon>Mucoromycetes</taxon>
        <taxon>Mucorales</taxon>
        <taxon>Lichtheimiaceae</taxon>
        <taxon>Lichtheimia</taxon>
    </lineage>
</organism>
<dbReference type="InterPro" id="IPR013083">
    <property type="entry name" value="Znf_RING/FYVE/PHD"/>
</dbReference>
<keyword evidence="12" id="KW-1185">Reference proteome</keyword>
<keyword evidence="6" id="KW-0863">Zinc-finger</keyword>
<gene>
    <name evidence="11" type="ORF">LCOR_06268.1</name>
</gene>
<evidence type="ECO:0000256" key="5">
    <source>
        <dbReference type="ARBA" id="ARBA00022737"/>
    </source>
</evidence>
<sequence length="270" mass="30954">MITRSITQASSSSSGGDTATCCICLDKYCKRDTFKPEDCNDIVCQTCLATYLNTQLDIPQESYEHIACPQQSCTGTFSAIAIVPLVLTSPNSAHYWWRKVIENTVMDSIGYCPYPDCQASFELFPEGEDDEDDHHVYAKCFDCSRGICLRCETPWHSGITCKDNDEDNRGPSWKRPGGEKRRRRKERENSIQARQLAKRNSWTRCPFCKEMVEKKEGCSTVLCTCKKEFCYRCGSPSWNHQCSRSCHNLSQTELSNIRETMYQYEDIPVR</sequence>
<dbReference type="InterPro" id="IPR044066">
    <property type="entry name" value="TRIAD_supradom"/>
</dbReference>
<evidence type="ECO:0000313" key="12">
    <source>
        <dbReference type="Proteomes" id="UP000027586"/>
    </source>
</evidence>
<evidence type="ECO:0000256" key="2">
    <source>
        <dbReference type="ARBA" id="ARBA00012251"/>
    </source>
</evidence>
<dbReference type="PANTHER" id="PTHR11685">
    <property type="entry name" value="RBR FAMILY RING FINGER AND IBR DOMAIN-CONTAINING"/>
    <property type="match status" value="1"/>
</dbReference>
<evidence type="ECO:0000313" key="11">
    <source>
        <dbReference type="EMBL" id="CDH55083.1"/>
    </source>
</evidence>
<dbReference type="Proteomes" id="UP000027586">
    <property type="component" value="Unassembled WGS sequence"/>
</dbReference>
<keyword evidence="8" id="KW-0862">Zinc</keyword>
<dbReference type="AlphaFoldDB" id="A0A068RY72"/>
<evidence type="ECO:0000256" key="6">
    <source>
        <dbReference type="ARBA" id="ARBA00022771"/>
    </source>
</evidence>
<reference evidence="11" key="1">
    <citation type="submission" date="2013-08" db="EMBL/GenBank/DDBJ databases">
        <title>Gene expansion shapes genome architecture in the human pathogen Lichtheimia corymbifera: an evolutionary genomics analysis in the ancient terrestrial Mucorales (Mucoromycotina).</title>
        <authorList>
            <person name="Schwartze V.U."/>
            <person name="Winter S."/>
            <person name="Shelest E."/>
            <person name="Marcet-Houben M."/>
            <person name="Horn F."/>
            <person name="Wehner S."/>
            <person name="Hoffmann K."/>
            <person name="Riege K."/>
            <person name="Sammeth M."/>
            <person name="Nowrousian M."/>
            <person name="Valiante V."/>
            <person name="Linde J."/>
            <person name="Jacobsen I.D."/>
            <person name="Marz M."/>
            <person name="Brakhage A.A."/>
            <person name="Gabaldon T."/>
            <person name="Bocker S."/>
            <person name="Voigt K."/>
        </authorList>
    </citation>
    <scope>NUCLEOTIDE SEQUENCE [LARGE SCALE GENOMIC DNA]</scope>
    <source>
        <strain evidence="11">FSU 9682</strain>
    </source>
</reference>
<accession>A0A068RY72</accession>
<dbReference type="Pfam" id="PF01485">
    <property type="entry name" value="IBR"/>
    <property type="match status" value="2"/>
</dbReference>
<dbReference type="Gene3D" id="3.30.40.10">
    <property type="entry name" value="Zinc/RING finger domain, C3HC4 (zinc finger)"/>
    <property type="match status" value="1"/>
</dbReference>
<comment type="caution">
    <text evidence="11">The sequence shown here is derived from an EMBL/GenBank/DDBJ whole genome shotgun (WGS) entry which is preliminary data.</text>
</comment>
<keyword evidence="4" id="KW-0479">Metal-binding</keyword>
<dbReference type="EC" id="2.3.2.31" evidence="2"/>
<dbReference type="SUPFAM" id="SSF57850">
    <property type="entry name" value="RING/U-box"/>
    <property type="match status" value="3"/>
</dbReference>
<dbReference type="SMART" id="SM00647">
    <property type="entry name" value="IBR"/>
    <property type="match status" value="2"/>
</dbReference>
<dbReference type="GO" id="GO:0061630">
    <property type="term" value="F:ubiquitin protein ligase activity"/>
    <property type="evidence" value="ECO:0007669"/>
    <property type="project" value="UniProtKB-EC"/>
</dbReference>
<evidence type="ECO:0000256" key="8">
    <source>
        <dbReference type="ARBA" id="ARBA00022833"/>
    </source>
</evidence>
<dbReference type="VEuPathDB" id="FungiDB:LCOR_06268.1"/>
<dbReference type="InterPro" id="IPR031127">
    <property type="entry name" value="E3_UB_ligase_RBR"/>
</dbReference>
<evidence type="ECO:0000256" key="9">
    <source>
        <dbReference type="SAM" id="MobiDB-lite"/>
    </source>
</evidence>
<protein>
    <recommendedName>
        <fullName evidence="2">RBR-type E3 ubiquitin transferase</fullName>
        <ecNumber evidence="2">2.3.2.31</ecNumber>
    </recommendedName>
</protein>